<accession>A0A561ETX0</accession>
<dbReference type="InterPro" id="IPR039514">
    <property type="entry name" value="6GAL-like"/>
</dbReference>
<dbReference type="EMBL" id="VIVR01000001">
    <property type="protein sequence ID" value="TWE19064.1"/>
    <property type="molecule type" value="Genomic_DNA"/>
</dbReference>
<dbReference type="InterPro" id="IPR039743">
    <property type="entry name" value="6GAL/EXGAL"/>
</dbReference>
<organism evidence="3 4">
    <name type="scientific">Kitasatospora atroaurantiaca</name>
    <dbReference type="NCBI Taxonomy" id="285545"/>
    <lineage>
        <taxon>Bacteria</taxon>
        <taxon>Bacillati</taxon>
        <taxon>Actinomycetota</taxon>
        <taxon>Actinomycetes</taxon>
        <taxon>Kitasatosporales</taxon>
        <taxon>Streptomycetaceae</taxon>
        <taxon>Kitasatospora</taxon>
    </lineage>
</organism>
<name>A0A561ETX0_9ACTN</name>
<proteinExistence type="predicted"/>
<feature type="domain" description="Endo-beta-1,6-galactanase-like" evidence="2">
    <location>
        <begin position="35"/>
        <end position="272"/>
    </location>
</feature>
<feature type="chain" id="PRO_5039478229" evidence="1">
    <location>
        <begin position="20"/>
        <end position="488"/>
    </location>
</feature>
<reference evidence="3 4" key="1">
    <citation type="submission" date="2019-06" db="EMBL/GenBank/DDBJ databases">
        <title>Sequencing the genomes of 1000 actinobacteria strains.</title>
        <authorList>
            <person name="Klenk H.-P."/>
        </authorList>
    </citation>
    <scope>NUCLEOTIDE SEQUENCE [LARGE SCALE GENOMIC DNA]</scope>
    <source>
        <strain evidence="3 4">DSM 41649</strain>
    </source>
</reference>
<dbReference type="GO" id="GO:0004553">
    <property type="term" value="F:hydrolase activity, hydrolyzing O-glycosyl compounds"/>
    <property type="evidence" value="ECO:0007669"/>
    <property type="project" value="InterPro"/>
</dbReference>
<comment type="caution">
    <text evidence="3">The sequence shown here is derived from an EMBL/GenBank/DDBJ whole genome shotgun (WGS) entry which is preliminary data.</text>
</comment>
<dbReference type="PANTHER" id="PTHR42767">
    <property type="entry name" value="ENDO-BETA-1,6-GALACTANASE"/>
    <property type="match status" value="1"/>
</dbReference>
<protein>
    <submittedName>
        <fullName evidence="3">Galactan endo-1,6-beta-galactosidase</fullName>
    </submittedName>
</protein>
<dbReference type="SUPFAM" id="SSF51445">
    <property type="entry name" value="(Trans)glycosidases"/>
    <property type="match status" value="1"/>
</dbReference>
<evidence type="ECO:0000313" key="4">
    <source>
        <dbReference type="Proteomes" id="UP000318416"/>
    </source>
</evidence>
<dbReference type="RefSeq" id="WP_145792616.1">
    <property type="nucleotide sequence ID" value="NZ_BAAABR010000045.1"/>
</dbReference>
<dbReference type="PANTHER" id="PTHR42767:SF1">
    <property type="entry name" value="ENDO-BETA-1,6-GALACTANASE-LIKE DOMAIN-CONTAINING PROTEIN"/>
    <property type="match status" value="1"/>
</dbReference>
<sequence length="488" mass="53984">MERRTVLRGLLAVPVGATAVVSAAAPARAVSSTTINPGAGWGTWDGWGTSLCWWANALGPRADLADVLFGRDTVQYYGQTLPGLGMNIVRYNAGGSGTNSISGRTMRPTPSLDGFKRIEGYQLDWFISDPQSASWNWSADANQRDMMRLARDRGVNVFELFSNSPMWWMLKNDNPAGADDGGNNLQDGNYGRHAAYLATVARYAHDHWGIDFTSVEPVNEPSGVWGPKWSNGQEGCHVDPGAQAEIIRRTRAELDARGLHRIQVSGSDEWGYGIALSTWKGFDAATRAAIGRINVHGYDQDGRRDLLYDAAAAAGKKIWNSEYTDHDAGGMTIARNLNLDLRWLHPTAWVYWQVVEAGVNWGPIEFVDGVPSKINTKYFVLAQYMRHVRPGMQIIDGGSGNTVAAYDSANHRLVVVATNYGTGQWIDFDLSRFAGPSQDGALVERWCTQTGGTERYRHHQDTFMHGTRFWSYFAPNTVQTFEVSDVYM</sequence>
<evidence type="ECO:0000313" key="3">
    <source>
        <dbReference type="EMBL" id="TWE19064.1"/>
    </source>
</evidence>
<dbReference type="Pfam" id="PF14587">
    <property type="entry name" value="Glyco_hydr_30_2"/>
    <property type="match status" value="1"/>
</dbReference>
<dbReference type="OrthoDB" id="9806701at2"/>
<dbReference type="AlphaFoldDB" id="A0A561ETX0"/>
<dbReference type="InterPro" id="IPR017853">
    <property type="entry name" value="GH"/>
</dbReference>
<gene>
    <name evidence="3" type="ORF">FB465_4166</name>
</gene>
<dbReference type="Gene3D" id="3.20.20.80">
    <property type="entry name" value="Glycosidases"/>
    <property type="match status" value="1"/>
</dbReference>
<keyword evidence="4" id="KW-1185">Reference proteome</keyword>
<evidence type="ECO:0000256" key="1">
    <source>
        <dbReference type="SAM" id="SignalP"/>
    </source>
</evidence>
<dbReference type="Proteomes" id="UP000318416">
    <property type="component" value="Unassembled WGS sequence"/>
</dbReference>
<feature type="signal peptide" evidence="1">
    <location>
        <begin position="1"/>
        <end position="19"/>
    </location>
</feature>
<evidence type="ECO:0000259" key="2">
    <source>
        <dbReference type="Pfam" id="PF14587"/>
    </source>
</evidence>
<keyword evidence="1" id="KW-0732">Signal</keyword>